<proteinExistence type="predicted"/>
<keyword evidence="1" id="KW-1133">Transmembrane helix</keyword>
<keyword evidence="1" id="KW-0812">Transmembrane</keyword>
<dbReference type="Proteomes" id="UP000319949">
    <property type="component" value="Unassembled WGS sequence"/>
</dbReference>
<reference evidence="2 3" key="1">
    <citation type="submission" date="2019-06" db="EMBL/GenBank/DDBJ databases">
        <title>Genomic Encyclopedia of Type Strains, Phase IV (KMG-V): Genome sequencing to study the core and pangenomes of soil and plant-associated prokaryotes.</title>
        <authorList>
            <person name="Whitman W."/>
        </authorList>
    </citation>
    <scope>NUCLEOTIDE SEQUENCE [LARGE SCALE GENOMIC DNA]</scope>
    <source>
        <strain evidence="2 3">BR 510</strain>
    </source>
</reference>
<gene>
    <name evidence="2" type="ORF">FBZ96_109212</name>
</gene>
<dbReference type="EMBL" id="VITK01000009">
    <property type="protein sequence ID" value="TWA93761.1"/>
    <property type="molecule type" value="Genomic_DNA"/>
</dbReference>
<evidence type="ECO:0000313" key="2">
    <source>
        <dbReference type="EMBL" id="TWA93761.1"/>
    </source>
</evidence>
<protein>
    <submittedName>
        <fullName evidence="2">Uncharacterized protein</fullName>
    </submittedName>
</protein>
<accession>A0A560D9N1</accession>
<evidence type="ECO:0000313" key="3">
    <source>
        <dbReference type="Proteomes" id="UP000319949"/>
    </source>
</evidence>
<keyword evidence="1" id="KW-0472">Membrane</keyword>
<sequence>MILLRDFALYVLPVLVAGGGWLYALNLRKRTRSGRAPERRCVPPASLAP</sequence>
<evidence type="ECO:0000256" key="1">
    <source>
        <dbReference type="SAM" id="Phobius"/>
    </source>
</evidence>
<name>A0A560D9N1_9BRAD</name>
<keyword evidence="3" id="KW-1185">Reference proteome</keyword>
<comment type="caution">
    <text evidence="2">The sequence shown here is derived from an EMBL/GenBank/DDBJ whole genome shotgun (WGS) entry which is preliminary data.</text>
</comment>
<feature type="transmembrane region" description="Helical" evidence="1">
    <location>
        <begin position="7"/>
        <end position="25"/>
    </location>
</feature>
<dbReference type="STRING" id="1803665.GCA_001641335_07484"/>
<organism evidence="2 3">
    <name type="scientific">Bradyrhizobium stylosanthis</name>
    <dbReference type="NCBI Taxonomy" id="1803665"/>
    <lineage>
        <taxon>Bacteria</taxon>
        <taxon>Pseudomonadati</taxon>
        <taxon>Pseudomonadota</taxon>
        <taxon>Alphaproteobacteria</taxon>
        <taxon>Hyphomicrobiales</taxon>
        <taxon>Nitrobacteraceae</taxon>
        <taxon>Bradyrhizobium</taxon>
    </lineage>
</organism>
<dbReference type="AlphaFoldDB" id="A0A560D9N1"/>